<evidence type="ECO:0000313" key="3">
    <source>
        <dbReference type="Proteomes" id="UP000464086"/>
    </source>
</evidence>
<dbReference type="Pfam" id="PF09250">
    <property type="entry name" value="Prim-Pol"/>
    <property type="match status" value="1"/>
</dbReference>
<dbReference type="RefSeq" id="WP_125987711.1">
    <property type="nucleotide sequence ID" value="NZ_CP047218.1"/>
</dbReference>
<evidence type="ECO:0000313" key="2">
    <source>
        <dbReference type="EMBL" id="QHD67426.1"/>
    </source>
</evidence>
<accession>A0A6P1GG11</accession>
<dbReference type="CDD" id="cd04859">
    <property type="entry name" value="Prim_Pol"/>
    <property type="match status" value="1"/>
</dbReference>
<dbReference type="SUPFAM" id="SSF56747">
    <property type="entry name" value="Prim-pol domain"/>
    <property type="match status" value="1"/>
</dbReference>
<dbReference type="AlphaFoldDB" id="A0A6P1GG11"/>
<dbReference type="EMBL" id="CP047218">
    <property type="protein sequence ID" value="QHD67426.1"/>
    <property type="molecule type" value="Genomic_DNA"/>
</dbReference>
<evidence type="ECO:0000259" key="1">
    <source>
        <dbReference type="SMART" id="SM00943"/>
    </source>
</evidence>
<dbReference type="Gene3D" id="3.30.720.160">
    <property type="entry name" value="Bifunctional DNA primase/polymerase, N-terminal"/>
    <property type="match status" value="1"/>
</dbReference>
<sequence length="351" mass="38496">MNMNTVAVRPTVSSNDDLFASLHNREAMLDAGFSILPLTDTRKNPAGKWMHWQTRRPTMDDVIAWMSGDDGVPYSAQNTGIVTGAISGIVVLDLDNPQAIRFAARMGLPRTPMASTPRGRHVFFRHPGQHTPNAVDIFSNRREARRFAPEGFDIRGDGGFVVGAGSYYIPTQDELEDGKVEGPYQWIVRPEDAPLADLPAWVLAVYNYRHVDPDAPIMKPMIAAKPKENLSPADEKRNAAYVAAIVKRVEDEIIFALDGTQNDTILTCAKSLGRLVGGDLMTRWEAEAILDAAASIGGHPRHRAKPTIKNGLDYGLRDPLYGPPDDPDKPVKRRINLAAAMKAAKKGGARK</sequence>
<feature type="domain" description="DNA primase/polymerase bifunctional N-terminal" evidence="1">
    <location>
        <begin position="25"/>
        <end position="202"/>
    </location>
</feature>
<name>A0A6P1GG11_SPHYA</name>
<dbReference type="InterPro" id="IPR015330">
    <property type="entry name" value="DNA_primase/pol_bifunc_N"/>
</dbReference>
<reference evidence="2 3" key="1">
    <citation type="submission" date="2019-12" db="EMBL/GenBank/DDBJ databases">
        <title>Functional and genomic insights into the Sphingobium yanoikuyae YC-JY1, a bacterium efficiently degrading bisphenol A.</title>
        <authorList>
            <person name="Jia Y."/>
            <person name="Li X."/>
            <person name="Wang J."/>
            <person name="Eltoukhy A."/>
            <person name="Lamraoui I."/>
            <person name="Yan Y."/>
        </authorList>
    </citation>
    <scope>NUCLEOTIDE SEQUENCE [LARGE SCALE GENOMIC DNA]</scope>
    <source>
        <strain evidence="2 3">YC-JY1</strain>
    </source>
</reference>
<proteinExistence type="predicted"/>
<organism evidence="2 3">
    <name type="scientific">Sphingobium yanoikuyae</name>
    <name type="common">Sphingomonas yanoikuyae</name>
    <dbReference type="NCBI Taxonomy" id="13690"/>
    <lineage>
        <taxon>Bacteria</taxon>
        <taxon>Pseudomonadati</taxon>
        <taxon>Pseudomonadota</taxon>
        <taxon>Alphaproteobacteria</taxon>
        <taxon>Sphingomonadales</taxon>
        <taxon>Sphingomonadaceae</taxon>
        <taxon>Sphingobium</taxon>
    </lineage>
</organism>
<dbReference type="Proteomes" id="UP000464086">
    <property type="component" value="Chromosome"/>
</dbReference>
<dbReference type="SMART" id="SM00943">
    <property type="entry name" value="Prim-Pol"/>
    <property type="match status" value="1"/>
</dbReference>
<gene>
    <name evidence="2" type="ORF">GS397_10425</name>
</gene>
<protein>
    <recommendedName>
        <fullName evidence="1">DNA primase/polymerase bifunctional N-terminal domain-containing protein</fullName>
    </recommendedName>
</protein>